<gene>
    <name evidence="4" type="ORF">ABW18_02085</name>
</gene>
<evidence type="ECO:0000256" key="1">
    <source>
        <dbReference type="SAM" id="MobiDB-lite"/>
    </source>
</evidence>
<evidence type="ECO:0000313" key="5">
    <source>
        <dbReference type="Proteomes" id="UP000037247"/>
    </source>
</evidence>
<feature type="chain" id="PRO_5047287214" description="SpaA-like prealbumin fold domain-containing protein" evidence="2">
    <location>
        <begin position="33"/>
        <end position="179"/>
    </location>
</feature>
<keyword evidence="5" id="KW-1185">Reference proteome</keyword>
<dbReference type="Gene3D" id="2.60.40.10">
    <property type="entry name" value="Immunoglobulins"/>
    <property type="match status" value="1"/>
</dbReference>
<feature type="compositionally biased region" description="Low complexity" evidence="1">
    <location>
        <begin position="29"/>
        <end position="40"/>
    </location>
</feature>
<reference evidence="4 5" key="1">
    <citation type="submission" date="2015-05" db="EMBL/GenBank/DDBJ databases">
        <title>Draft genome sequence of the bacterium Gordonia jacobaea a new member of the Gordonia genus.</title>
        <authorList>
            <person name="Jimenez-Galisteo G."/>
            <person name="Dominguez A."/>
            <person name="Munoz E."/>
            <person name="Vinas M."/>
        </authorList>
    </citation>
    <scope>NUCLEOTIDE SEQUENCE [LARGE SCALE GENOMIC DNA]</scope>
    <source>
        <strain evidence="5">mv1</strain>
    </source>
</reference>
<sequence length="179" mass="18322">MNGRFVRVTTTLTVVGAMTLAGIVGASASASATPGSGTFTVTTRDQQPSRSIGTGVDRKGGFDDGSGQLRIAVRDRIHGHPLPGARFAITTCAGQSRGSGVTDAQGLLIRSLPTGCYRAREVAAPSGYIANEASGTMHVESDATDHHEILATPVGHVSTRDVGKRVQLSGIVTGPTEGP</sequence>
<feature type="signal peptide" evidence="2">
    <location>
        <begin position="1"/>
        <end position="32"/>
    </location>
</feature>
<evidence type="ECO:0000313" key="4">
    <source>
        <dbReference type="EMBL" id="KNA93439.1"/>
    </source>
</evidence>
<feature type="region of interest" description="Disordered" evidence="1">
    <location>
        <begin position="29"/>
        <end position="64"/>
    </location>
</feature>
<proteinExistence type="predicted"/>
<accession>A0ABR5II74</accession>
<name>A0ABR5II74_9ACTN</name>
<keyword evidence="2" id="KW-0732">Signal</keyword>
<dbReference type="Pfam" id="PF17802">
    <property type="entry name" value="SpaA"/>
    <property type="match status" value="1"/>
</dbReference>
<dbReference type="Proteomes" id="UP000037247">
    <property type="component" value="Unassembled WGS sequence"/>
</dbReference>
<evidence type="ECO:0000259" key="3">
    <source>
        <dbReference type="Pfam" id="PF17802"/>
    </source>
</evidence>
<feature type="domain" description="SpaA-like prealbumin fold" evidence="3">
    <location>
        <begin position="74"/>
        <end position="143"/>
    </location>
</feature>
<dbReference type="EMBL" id="LDTZ01000013">
    <property type="protein sequence ID" value="KNA93439.1"/>
    <property type="molecule type" value="Genomic_DNA"/>
</dbReference>
<evidence type="ECO:0000256" key="2">
    <source>
        <dbReference type="SAM" id="SignalP"/>
    </source>
</evidence>
<organism evidence="4 5">
    <name type="scientific">Gordonia jacobaea</name>
    <dbReference type="NCBI Taxonomy" id="122202"/>
    <lineage>
        <taxon>Bacteria</taxon>
        <taxon>Bacillati</taxon>
        <taxon>Actinomycetota</taxon>
        <taxon>Actinomycetes</taxon>
        <taxon>Mycobacteriales</taxon>
        <taxon>Gordoniaceae</taxon>
        <taxon>Gordonia</taxon>
    </lineage>
</organism>
<protein>
    <recommendedName>
        <fullName evidence="3">SpaA-like prealbumin fold domain-containing protein</fullName>
    </recommendedName>
</protein>
<dbReference type="InterPro" id="IPR041033">
    <property type="entry name" value="SpaA_PFL_dom_1"/>
</dbReference>
<feature type="compositionally biased region" description="Polar residues" evidence="1">
    <location>
        <begin position="41"/>
        <end position="52"/>
    </location>
</feature>
<comment type="caution">
    <text evidence="4">The sequence shown here is derived from an EMBL/GenBank/DDBJ whole genome shotgun (WGS) entry which is preliminary data.</text>
</comment>
<dbReference type="InterPro" id="IPR013783">
    <property type="entry name" value="Ig-like_fold"/>
</dbReference>